<feature type="domain" description="AMMECR1" evidence="1">
    <location>
        <begin position="298"/>
        <end position="467"/>
    </location>
</feature>
<evidence type="ECO:0000313" key="3">
    <source>
        <dbReference type="Proteomes" id="UP000002217"/>
    </source>
</evidence>
<dbReference type="InterPro" id="IPR027623">
    <property type="entry name" value="AmmeMemoSam_A"/>
</dbReference>
<accession>C8W423</accession>
<dbReference type="InterPro" id="IPR036071">
    <property type="entry name" value="AMMECR1_dom_sf"/>
</dbReference>
<dbReference type="EMBL" id="CP001720">
    <property type="protein sequence ID" value="ACV61277.1"/>
    <property type="molecule type" value="Genomic_DNA"/>
</dbReference>
<proteinExistence type="predicted"/>
<dbReference type="PROSITE" id="PS51112">
    <property type="entry name" value="AMMECR1"/>
    <property type="match status" value="1"/>
</dbReference>
<dbReference type="NCBIfam" id="TIGR04336">
    <property type="entry name" value="AmmeMemoSam_B"/>
    <property type="match status" value="1"/>
</dbReference>
<keyword evidence="3" id="KW-1185">Reference proteome</keyword>
<dbReference type="OrthoDB" id="159752at2"/>
<sequence length="467" mass="51031">MSLVYSAVCPHPPIVVPEVGGKEAAQVKNTAEAMLEIGRRIKSSGAEILIMISPHSPVFEDAIAIHGNKTLHGNLGRFGASQVAFTLTCETGLVEQIIKTANENGILAVELNQQLAGKYKISLELDHGLMVPLYFLRQSGVELPVVAIAVGLLPFEELYAFGIAVQRAVQNYSKKAALLASGDMSHCLKKGAPCGYDPKGEEFDRAIVRLTAAADVEGIIGMQPELLERAAECGFRPLLMLLGALDGYKIKSEVLSYEGPFGVGYMVASLAPQEISLDRKFSHRWLEIREEQVALRRSNESYLVQLARNSLESNILGKSMDMDTGQAPPEFRKKSGVFVCIKKEGRLRGCIGTVFPQQKSIADEVVVNAVSAGLHDHRFPRVQPEELSDLVYSVDVLTEPEAISSIKQLDPAKYGVIVRSGHKSGLLLPNLEGVDNVEQQVQIAREKAGIRVDQDVSLERFEVIRYS</sequence>
<dbReference type="SUPFAM" id="SSF53213">
    <property type="entry name" value="LigB-like"/>
    <property type="match status" value="1"/>
</dbReference>
<dbReference type="STRING" id="485916.Dtox_0324"/>
<dbReference type="CDD" id="cd07951">
    <property type="entry name" value="ED_3B_N_AMMECR1"/>
    <property type="match status" value="1"/>
</dbReference>
<dbReference type="RefSeq" id="WP_015755998.1">
    <property type="nucleotide sequence ID" value="NC_013216.1"/>
</dbReference>
<name>C8W423_DESAS</name>
<dbReference type="InterPro" id="IPR023473">
    <property type="entry name" value="AMMECR1"/>
</dbReference>
<dbReference type="Proteomes" id="UP000002217">
    <property type="component" value="Chromosome"/>
</dbReference>
<dbReference type="GO" id="GO:0008198">
    <property type="term" value="F:ferrous iron binding"/>
    <property type="evidence" value="ECO:0007669"/>
    <property type="project" value="InterPro"/>
</dbReference>
<dbReference type="NCBIfam" id="TIGR04335">
    <property type="entry name" value="AmmeMemoSam_A"/>
    <property type="match status" value="1"/>
</dbReference>
<dbReference type="GO" id="GO:0016702">
    <property type="term" value="F:oxidoreductase activity, acting on single donors with incorporation of molecular oxygen, incorporation of two atoms of oxygen"/>
    <property type="evidence" value="ECO:0007669"/>
    <property type="project" value="UniProtKB-ARBA"/>
</dbReference>
<dbReference type="InterPro" id="IPR002733">
    <property type="entry name" value="AMMECR1_domain"/>
</dbReference>
<evidence type="ECO:0000313" key="2">
    <source>
        <dbReference type="EMBL" id="ACV61277.1"/>
    </source>
</evidence>
<dbReference type="PANTHER" id="PTHR13016:SF0">
    <property type="entry name" value="AMME SYNDROME CANDIDATE GENE 1 PROTEIN"/>
    <property type="match status" value="1"/>
</dbReference>
<dbReference type="eggNOG" id="COG2078">
    <property type="taxonomic scope" value="Bacteria"/>
</dbReference>
<gene>
    <name evidence="2" type="ordered locus">Dtox_0324</name>
</gene>
<dbReference type="PANTHER" id="PTHR13016">
    <property type="entry name" value="AMMECR1 HOMOLOG"/>
    <property type="match status" value="1"/>
</dbReference>
<dbReference type="Pfam" id="PF02900">
    <property type="entry name" value="LigB"/>
    <property type="match status" value="1"/>
</dbReference>
<dbReference type="AlphaFoldDB" id="C8W423"/>
<dbReference type="eggNOG" id="COG3885">
    <property type="taxonomic scope" value="Bacteria"/>
</dbReference>
<dbReference type="KEGG" id="dae:Dtox_0324"/>
<reference evidence="2 3" key="1">
    <citation type="journal article" date="2009" name="Stand. Genomic Sci.">
        <title>Complete genome sequence of Desulfotomaculum acetoxidans type strain (5575).</title>
        <authorList>
            <person name="Spring S."/>
            <person name="Lapidus A."/>
            <person name="Schroder M."/>
            <person name="Gleim D."/>
            <person name="Sims D."/>
            <person name="Meincke L."/>
            <person name="Glavina Del Rio T."/>
            <person name="Tice H."/>
            <person name="Copeland A."/>
            <person name="Cheng J.F."/>
            <person name="Lucas S."/>
            <person name="Chen F."/>
            <person name="Nolan M."/>
            <person name="Bruce D."/>
            <person name="Goodwin L."/>
            <person name="Pitluck S."/>
            <person name="Ivanova N."/>
            <person name="Mavromatis K."/>
            <person name="Mikhailova N."/>
            <person name="Pati A."/>
            <person name="Chen A."/>
            <person name="Palaniappan K."/>
            <person name="Land M."/>
            <person name="Hauser L."/>
            <person name="Chang Y.J."/>
            <person name="Jeffries C.D."/>
            <person name="Chain P."/>
            <person name="Saunders E."/>
            <person name="Brettin T."/>
            <person name="Detter J.C."/>
            <person name="Goker M."/>
            <person name="Bristow J."/>
            <person name="Eisen J.A."/>
            <person name="Markowitz V."/>
            <person name="Hugenholtz P."/>
            <person name="Kyrpides N.C."/>
            <person name="Klenk H.P."/>
            <person name="Han C."/>
        </authorList>
    </citation>
    <scope>NUCLEOTIDE SEQUENCE [LARGE SCALE GENOMIC DNA]</scope>
    <source>
        <strain evidence="3">ATCC 49208 / DSM 771 / VKM B-1644</strain>
    </source>
</reference>
<protein>
    <submittedName>
        <fullName evidence="2">AMMECR1 domain protein</fullName>
    </submittedName>
</protein>
<dbReference type="Gene3D" id="3.30.700.20">
    <property type="entry name" value="Hypothetical protein ph0010, domain 1"/>
    <property type="match status" value="1"/>
</dbReference>
<dbReference type="SUPFAM" id="SSF143447">
    <property type="entry name" value="AMMECR1-like"/>
    <property type="match status" value="1"/>
</dbReference>
<organism evidence="2 3">
    <name type="scientific">Desulfofarcimen acetoxidans (strain ATCC 49208 / DSM 771 / KCTC 5769 / VKM B-1644 / 5575)</name>
    <name type="common">Desulfotomaculum acetoxidans</name>
    <dbReference type="NCBI Taxonomy" id="485916"/>
    <lineage>
        <taxon>Bacteria</taxon>
        <taxon>Bacillati</taxon>
        <taxon>Bacillota</taxon>
        <taxon>Clostridia</taxon>
        <taxon>Eubacteriales</taxon>
        <taxon>Peptococcaceae</taxon>
        <taxon>Desulfofarcimen</taxon>
    </lineage>
</organism>
<dbReference type="InterPro" id="IPR004183">
    <property type="entry name" value="Xdiol_dOase_suB"/>
</dbReference>
<dbReference type="Gene3D" id="3.30.1490.150">
    <property type="entry name" value="Hypothetical protein ph0010, domain 2"/>
    <property type="match status" value="1"/>
</dbReference>
<dbReference type="Pfam" id="PF01871">
    <property type="entry name" value="AMMECR1"/>
    <property type="match status" value="1"/>
</dbReference>
<evidence type="ECO:0000259" key="1">
    <source>
        <dbReference type="PROSITE" id="PS51112"/>
    </source>
</evidence>
<dbReference type="InterPro" id="IPR027485">
    <property type="entry name" value="AMMECR1_N"/>
</dbReference>
<dbReference type="Gene3D" id="3.40.830.10">
    <property type="entry name" value="LigB-like"/>
    <property type="match status" value="1"/>
</dbReference>
<dbReference type="HOGENOM" id="CLU_048702_0_0_9"/>